<dbReference type="AlphaFoldDB" id="R7U0S1"/>
<sequence length="305" mass="34139">MAGWFAPPINQYVHRVRLAGPIALLFGLVLLICACLMCAVLQGRCCVHCVHLFQEQKSVLKAKLHHHHHPHHFNHSNHVNHYSEEEAGYVFDSGDDIDGYQRGHHPPSTARPATLIIREQPTCVVNQNACEISPQRTRKNRQRRTGSAESECGYHLVEHPLASPEVVIPCPSTPHVHSCHDTCSYQAMSPPSAYVNRHTHQSPSKHFTEDSPRLHRHNALSTPPQNRHKETSINGHNVSPPSPHRSRTAPGLGYRSGTPAQQPFSAFVFTRQASRHQTSSPLTHDVGSWETGSRRPSPYEIHSDV</sequence>
<proteinExistence type="predicted"/>
<keyword evidence="5" id="KW-1185">Reference proteome</keyword>
<gene>
    <name evidence="3" type="ORF">CAPTEDRAFT_216368</name>
</gene>
<evidence type="ECO:0000313" key="4">
    <source>
        <dbReference type="EnsemblMetazoa" id="CapteP216368"/>
    </source>
</evidence>
<protein>
    <submittedName>
        <fullName evidence="3 4">Uncharacterized protein</fullName>
    </submittedName>
</protein>
<dbReference type="EMBL" id="KB306460">
    <property type="protein sequence ID" value="ELT99788.1"/>
    <property type="molecule type" value="Genomic_DNA"/>
</dbReference>
<reference evidence="5" key="1">
    <citation type="submission" date="2012-12" db="EMBL/GenBank/DDBJ databases">
        <authorList>
            <person name="Hellsten U."/>
            <person name="Grimwood J."/>
            <person name="Chapman J.A."/>
            <person name="Shapiro H."/>
            <person name="Aerts A."/>
            <person name="Otillar R.P."/>
            <person name="Terry A.Y."/>
            <person name="Boore J.L."/>
            <person name="Simakov O."/>
            <person name="Marletaz F."/>
            <person name="Cho S.-J."/>
            <person name="Edsinger-Gonzales E."/>
            <person name="Havlak P."/>
            <person name="Kuo D.-H."/>
            <person name="Larsson T."/>
            <person name="Lv J."/>
            <person name="Arendt D."/>
            <person name="Savage R."/>
            <person name="Osoegawa K."/>
            <person name="de Jong P."/>
            <person name="Lindberg D.R."/>
            <person name="Seaver E.C."/>
            <person name="Weisblat D.A."/>
            <person name="Putnam N.H."/>
            <person name="Grigoriev I.V."/>
            <person name="Rokhsar D.S."/>
        </authorList>
    </citation>
    <scope>NUCLEOTIDE SEQUENCE</scope>
    <source>
        <strain evidence="5">I ESC-2004</strain>
    </source>
</reference>
<dbReference type="EMBL" id="AMQN01009875">
    <property type="status" value="NOT_ANNOTATED_CDS"/>
    <property type="molecule type" value="Genomic_DNA"/>
</dbReference>
<keyword evidence="2" id="KW-1133">Transmembrane helix</keyword>
<dbReference type="HOGENOM" id="CLU_912892_0_0_1"/>
<evidence type="ECO:0000256" key="2">
    <source>
        <dbReference type="SAM" id="Phobius"/>
    </source>
</evidence>
<keyword evidence="2" id="KW-0812">Transmembrane</keyword>
<feature type="compositionally biased region" description="Polar residues" evidence="1">
    <location>
        <begin position="271"/>
        <end position="282"/>
    </location>
</feature>
<reference evidence="4" key="3">
    <citation type="submission" date="2015-06" db="UniProtKB">
        <authorList>
            <consortium name="EnsemblMetazoa"/>
        </authorList>
    </citation>
    <scope>IDENTIFICATION</scope>
</reference>
<dbReference type="Proteomes" id="UP000014760">
    <property type="component" value="Unassembled WGS sequence"/>
</dbReference>
<dbReference type="EnsemblMetazoa" id="CapteT216368">
    <property type="protein sequence ID" value="CapteP216368"/>
    <property type="gene ID" value="CapteG216368"/>
</dbReference>
<evidence type="ECO:0000313" key="3">
    <source>
        <dbReference type="EMBL" id="ELT99788.1"/>
    </source>
</evidence>
<name>R7U0S1_CAPTE</name>
<accession>R7U0S1</accession>
<keyword evidence="2" id="KW-0472">Membrane</keyword>
<feature type="transmembrane region" description="Helical" evidence="2">
    <location>
        <begin position="21"/>
        <end position="42"/>
    </location>
</feature>
<evidence type="ECO:0000313" key="5">
    <source>
        <dbReference type="Proteomes" id="UP000014760"/>
    </source>
</evidence>
<feature type="region of interest" description="Disordered" evidence="1">
    <location>
        <begin position="194"/>
        <end position="305"/>
    </location>
</feature>
<reference evidence="3 5" key="2">
    <citation type="journal article" date="2013" name="Nature">
        <title>Insights into bilaterian evolution from three spiralian genomes.</title>
        <authorList>
            <person name="Simakov O."/>
            <person name="Marletaz F."/>
            <person name="Cho S.J."/>
            <person name="Edsinger-Gonzales E."/>
            <person name="Havlak P."/>
            <person name="Hellsten U."/>
            <person name="Kuo D.H."/>
            <person name="Larsson T."/>
            <person name="Lv J."/>
            <person name="Arendt D."/>
            <person name="Savage R."/>
            <person name="Osoegawa K."/>
            <person name="de Jong P."/>
            <person name="Grimwood J."/>
            <person name="Chapman J.A."/>
            <person name="Shapiro H."/>
            <person name="Aerts A."/>
            <person name="Otillar R.P."/>
            <person name="Terry A.Y."/>
            <person name="Boore J.L."/>
            <person name="Grigoriev I.V."/>
            <person name="Lindberg D.R."/>
            <person name="Seaver E.C."/>
            <person name="Weisblat D.A."/>
            <person name="Putnam N.H."/>
            <person name="Rokhsar D.S."/>
        </authorList>
    </citation>
    <scope>NUCLEOTIDE SEQUENCE</scope>
    <source>
        <strain evidence="3 5">I ESC-2004</strain>
    </source>
</reference>
<organism evidence="3">
    <name type="scientific">Capitella teleta</name>
    <name type="common">Polychaete worm</name>
    <dbReference type="NCBI Taxonomy" id="283909"/>
    <lineage>
        <taxon>Eukaryota</taxon>
        <taxon>Metazoa</taxon>
        <taxon>Spiralia</taxon>
        <taxon>Lophotrochozoa</taxon>
        <taxon>Annelida</taxon>
        <taxon>Polychaeta</taxon>
        <taxon>Sedentaria</taxon>
        <taxon>Scolecida</taxon>
        <taxon>Capitellidae</taxon>
        <taxon>Capitella</taxon>
    </lineage>
</organism>
<evidence type="ECO:0000256" key="1">
    <source>
        <dbReference type="SAM" id="MobiDB-lite"/>
    </source>
</evidence>